<comment type="caution">
    <text evidence="2">The sequence shown here is derived from an EMBL/GenBank/DDBJ whole genome shotgun (WGS) entry which is preliminary data.</text>
</comment>
<dbReference type="EMBL" id="JAACJL010000033">
    <property type="protein sequence ID" value="KAF4615775.1"/>
    <property type="molecule type" value="Genomic_DNA"/>
</dbReference>
<name>A0A8H4QS90_9AGAR</name>
<organism evidence="2 3">
    <name type="scientific">Agrocybe pediades</name>
    <dbReference type="NCBI Taxonomy" id="84607"/>
    <lineage>
        <taxon>Eukaryota</taxon>
        <taxon>Fungi</taxon>
        <taxon>Dikarya</taxon>
        <taxon>Basidiomycota</taxon>
        <taxon>Agaricomycotina</taxon>
        <taxon>Agaricomycetes</taxon>
        <taxon>Agaricomycetidae</taxon>
        <taxon>Agaricales</taxon>
        <taxon>Agaricineae</taxon>
        <taxon>Strophariaceae</taxon>
        <taxon>Agrocybe</taxon>
    </lineage>
</organism>
<sequence length="67" mass="7286">MQYLTSTSQPECGGMSAINRDVRIRAPLQTYNPIAADENAVLHVTPTTATKNANAKTAQPKKDAREE</sequence>
<protein>
    <submittedName>
        <fullName evidence="2">Uncharacterized protein</fullName>
    </submittedName>
</protein>
<dbReference type="AlphaFoldDB" id="A0A8H4QS90"/>
<evidence type="ECO:0000313" key="3">
    <source>
        <dbReference type="Proteomes" id="UP000521872"/>
    </source>
</evidence>
<dbReference type="Proteomes" id="UP000521872">
    <property type="component" value="Unassembled WGS sequence"/>
</dbReference>
<keyword evidence="3" id="KW-1185">Reference proteome</keyword>
<evidence type="ECO:0000313" key="2">
    <source>
        <dbReference type="EMBL" id="KAF4615775.1"/>
    </source>
</evidence>
<feature type="region of interest" description="Disordered" evidence="1">
    <location>
        <begin position="46"/>
        <end position="67"/>
    </location>
</feature>
<evidence type="ECO:0000256" key="1">
    <source>
        <dbReference type="SAM" id="MobiDB-lite"/>
    </source>
</evidence>
<feature type="compositionally biased region" description="Low complexity" evidence="1">
    <location>
        <begin position="46"/>
        <end position="58"/>
    </location>
</feature>
<proteinExistence type="predicted"/>
<gene>
    <name evidence="2" type="ORF">D9613_012365</name>
</gene>
<accession>A0A8H4QS90</accession>
<reference evidence="2 3" key="1">
    <citation type="submission" date="2019-12" db="EMBL/GenBank/DDBJ databases">
        <authorList>
            <person name="Floudas D."/>
            <person name="Bentzer J."/>
            <person name="Ahren D."/>
            <person name="Johansson T."/>
            <person name="Persson P."/>
            <person name="Tunlid A."/>
        </authorList>
    </citation>
    <scope>NUCLEOTIDE SEQUENCE [LARGE SCALE GENOMIC DNA]</scope>
    <source>
        <strain evidence="2 3">CBS 102.39</strain>
    </source>
</reference>